<evidence type="ECO:0000313" key="4">
    <source>
        <dbReference type="Proteomes" id="UP001642484"/>
    </source>
</evidence>
<protein>
    <submittedName>
        <fullName evidence="3">Uncharacterized protein</fullName>
    </submittedName>
</protein>
<feature type="compositionally biased region" description="Polar residues" evidence="2">
    <location>
        <begin position="20"/>
        <end position="36"/>
    </location>
</feature>
<gene>
    <name evidence="3" type="ORF">CCMP2556_LOCUS17789</name>
</gene>
<keyword evidence="1" id="KW-0175">Coiled coil</keyword>
<sequence>MARRCSAPYDDSHLPRLLHQGSNCSKDSSRTASKGTPLSARSGRTCSKSSIPPDAVPSVPSPGSGGRSWCMGGAAARNLRRISMERGLVHEKLQSKQEEELPSFEELSRDLQGWNGRWKKKKASALIQERIRIDELEIEQRRLDIEERHKKAEERREQRRRTIEIEQHELQEEVNRHEARQKAQRLAWAPGRAPWNEREIQKGWSQIQL</sequence>
<evidence type="ECO:0000256" key="1">
    <source>
        <dbReference type="SAM" id="Coils"/>
    </source>
</evidence>
<dbReference type="EMBL" id="CAXAMN010009946">
    <property type="protein sequence ID" value="CAK9030222.1"/>
    <property type="molecule type" value="Genomic_DNA"/>
</dbReference>
<proteinExistence type="predicted"/>
<keyword evidence="4" id="KW-1185">Reference proteome</keyword>
<feature type="region of interest" description="Disordered" evidence="2">
    <location>
        <begin position="1"/>
        <end position="67"/>
    </location>
</feature>
<feature type="compositionally biased region" description="Low complexity" evidence="2">
    <location>
        <begin position="49"/>
        <end position="62"/>
    </location>
</feature>
<comment type="caution">
    <text evidence="3">The sequence shown here is derived from an EMBL/GenBank/DDBJ whole genome shotgun (WGS) entry which is preliminary data.</text>
</comment>
<name>A0ABP0KTJ3_9DINO</name>
<organism evidence="3 4">
    <name type="scientific">Durusdinium trenchii</name>
    <dbReference type="NCBI Taxonomy" id="1381693"/>
    <lineage>
        <taxon>Eukaryota</taxon>
        <taxon>Sar</taxon>
        <taxon>Alveolata</taxon>
        <taxon>Dinophyceae</taxon>
        <taxon>Suessiales</taxon>
        <taxon>Symbiodiniaceae</taxon>
        <taxon>Durusdinium</taxon>
    </lineage>
</organism>
<accession>A0ABP0KTJ3</accession>
<evidence type="ECO:0000313" key="3">
    <source>
        <dbReference type="EMBL" id="CAK9030222.1"/>
    </source>
</evidence>
<feature type="coiled-coil region" evidence="1">
    <location>
        <begin position="126"/>
        <end position="180"/>
    </location>
</feature>
<dbReference type="Proteomes" id="UP001642484">
    <property type="component" value="Unassembled WGS sequence"/>
</dbReference>
<evidence type="ECO:0000256" key="2">
    <source>
        <dbReference type="SAM" id="MobiDB-lite"/>
    </source>
</evidence>
<reference evidence="3 4" key="1">
    <citation type="submission" date="2024-02" db="EMBL/GenBank/DDBJ databases">
        <authorList>
            <person name="Chen Y."/>
            <person name="Shah S."/>
            <person name="Dougan E. K."/>
            <person name="Thang M."/>
            <person name="Chan C."/>
        </authorList>
    </citation>
    <scope>NUCLEOTIDE SEQUENCE [LARGE SCALE GENOMIC DNA]</scope>
</reference>